<protein>
    <submittedName>
        <fullName evidence="2">Uncharacterized protein</fullName>
    </submittedName>
</protein>
<evidence type="ECO:0000313" key="2">
    <source>
        <dbReference type="EMBL" id="VEU33693.1"/>
    </source>
</evidence>
<feature type="region of interest" description="Disordered" evidence="1">
    <location>
        <begin position="1"/>
        <end position="48"/>
    </location>
</feature>
<evidence type="ECO:0000313" key="3">
    <source>
        <dbReference type="Proteomes" id="UP000291116"/>
    </source>
</evidence>
<accession>A0A448YV78</accession>
<dbReference type="EMBL" id="CAACVS010000006">
    <property type="protein sequence ID" value="VEU33693.1"/>
    <property type="molecule type" value="Genomic_DNA"/>
</dbReference>
<name>A0A448YV78_9STRA</name>
<proteinExistence type="predicted"/>
<organism evidence="2 3">
    <name type="scientific">Pseudo-nitzschia multistriata</name>
    <dbReference type="NCBI Taxonomy" id="183589"/>
    <lineage>
        <taxon>Eukaryota</taxon>
        <taxon>Sar</taxon>
        <taxon>Stramenopiles</taxon>
        <taxon>Ochrophyta</taxon>
        <taxon>Bacillariophyta</taxon>
        <taxon>Bacillariophyceae</taxon>
        <taxon>Bacillariophycidae</taxon>
        <taxon>Bacillariales</taxon>
        <taxon>Bacillariaceae</taxon>
        <taxon>Pseudo-nitzschia</taxon>
    </lineage>
</organism>
<feature type="compositionally biased region" description="Basic and acidic residues" evidence="1">
    <location>
        <begin position="26"/>
        <end position="48"/>
    </location>
</feature>
<keyword evidence="3" id="KW-1185">Reference proteome</keyword>
<evidence type="ECO:0000256" key="1">
    <source>
        <dbReference type="SAM" id="MobiDB-lite"/>
    </source>
</evidence>
<gene>
    <name evidence="2" type="ORF">PSNMU_V1.4_AUG-EV-PASAV3_0003830</name>
</gene>
<dbReference type="Proteomes" id="UP000291116">
    <property type="component" value="Unassembled WGS sequence"/>
</dbReference>
<reference evidence="2 3" key="1">
    <citation type="submission" date="2019-01" db="EMBL/GenBank/DDBJ databases">
        <authorList>
            <person name="Ferrante I. M."/>
        </authorList>
    </citation>
    <scope>NUCLEOTIDE SEQUENCE [LARGE SCALE GENOMIC DNA]</scope>
    <source>
        <strain evidence="2 3">B856</strain>
    </source>
</reference>
<sequence length="141" mass="14800">MNLGPPDLPIKSTAATSTKDYPAKSTHADVDSHKPPLKRIGEGSTQERAKETIMSTLNTMSQEIQRQNAAIACQHSVNHVCTTRTSGAPSSSTESIPTMCVSASASLGFRSGCSVASNIGAKMFSSISLNPVVASFPGFER</sequence>
<dbReference type="AlphaFoldDB" id="A0A448YV78"/>